<accession>A0A6P0UCS9</accession>
<feature type="signal peptide" evidence="1">
    <location>
        <begin position="1"/>
        <end position="25"/>
    </location>
</feature>
<protein>
    <submittedName>
        <fullName evidence="2">DUF3575 domain-containing protein</fullName>
    </submittedName>
</protein>
<dbReference type="InterPro" id="IPR021958">
    <property type="entry name" value="DUF3575"/>
</dbReference>
<dbReference type="Proteomes" id="UP000468443">
    <property type="component" value="Unassembled WGS sequence"/>
</dbReference>
<comment type="caution">
    <text evidence="2">The sequence shown here is derived from an EMBL/GenBank/DDBJ whole genome shotgun (WGS) entry which is preliminary data.</text>
</comment>
<proteinExistence type="predicted"/>
<evidence type="ECO:0000313" key="2">
    <source>
        <dbReference type="EMBL" id="NER09709.1"/>
    </source>
</evidence>
<feature type="chain" id="PRO_5026721321" evidence="1">
    <location>
        <begin position="26"/>
        <end position="193"/>
    </location>
</feature>
<keyword evidence="3" id="KW-1185">Reference proteome</keyword>
<dbReference type="Pfam" id="PF12099">
    <property type="entry name" value="DUF3575"/>
    <property type="match status" value="1"/>
</dbReference>
<dbReference type="AlphaFoldDB" id="A0A6P0UCS9"/>
<keyword evidence="1" id="KW-0732">Signal</keyword>
<evidence type="ECO:0000256" key="1">
    <source>
        <dbReference type="SAM" id="SignalP"/>
    </source>
</evidence>
<dbReference type="RefSeq" id="WP_163691752.1">
    <property type="nucleotide sequence ID" value="NZ_FXTW01000001.1"/>
</dbReference>
<reference evidence="2 3" key="1">
    <citation type="submission" date="2020-01" db="EMBL/GenBank/DDBJ databases">
        <title>Muriicola jejuensis KCTC 22299.</title>
        <authorList>
            <person name="Wang G."/>
        </authorList>
    </citation>
    <scope>NUCLEOTIDE SEQUENCE [LARGE SCALE GENOMIC DNA]</scope>
    <source>
        <strain evidence="2 3">KCTC 22299</strain>
    </source>
</reference>
<dbReference type="EMBL" id="JAABOP010000001">
    <property type="protein sequence ID" value="NER09709.1"/>
    <property type="molecule type" value="Genomic_DNA"/>
</dbReference>
<gene>
    <name evidence="2" type="ORF">GWK09_04225</name>
</gene>
<evidence type="ECO:0000313" key="3">
    <source>
        <dbReference type="Proteomes" id="UP000468443"/>
    </source>
</evidence>
<organism evidence="2 3">
    <name type="scientific">Muriicola jejuensis</name>
    <dbReference type="NCBI Taxonomy" id="504488"/>
    <lineage>
        <taxon>Bacteria</taxon>
        <taxon>Pseudomonadati</taxon>
        <taxon>Bacteroidota</taxon>
        <taxon>Flavobacteriia</taxon>
        <taxon>Flavobacteriales</taxon>
        <taxon>Flavobacteriaceae</taxon>
        <taxon>Muriicola</taxon>
    </lineage>
</organism>
<name>A0A6P0UCS9_9FLAO</name>
<sequence>MKIRKIFRTGCLLCILITGISPLRAQTELKFNAASALLLMPNVGIEVPISQRFSFQMDLSGSFWDSFDGKPLQFTQAFGEVRYYGKDGIKGFFFGGNVGFGMFTLTKYGYDEDVYQSGRNYYIGASIGYKKRLSDRWALELFLGGGTSQATYRAYSQETRMRIDIPLDEERNYNKSGEWIPYRGGLMIVYRLL</sequence>